<evidence type="ECO:0008006" key="3">
    <source>
        <dbReference type="Google" id="ProtNLM"/>
    </source>
</evidence>
<evidence type="ECO:0000313" key="2">
    <source>
        <dbReference type="Proteomes" id="UP001595075"/>
    </source>
</evidence>
<name>A0ABR4D1M7_9HELO</name>
<keyword evidence="2" id="KW-1185">Reference proteome</keyword>
<accession>A0ABR4D1M7</accession>
<organism evidence="1 2">
    <name type="scientific">Oculimacula yallundae</name>
    <dbReference type="NCBI Taxonomy" id="86028"/>
    <lineage>
        <taxon>Eukaryota</taxon>
        <taxon>Fungi</taxon>
        <taxon>Dikarya</taxon>
        <taxon>Ascomycota</taxon>
        <taxon>Pezizomycotina</taxon>
        <taxon>Leotiomycetes</taxon>
        <taxon>Helotiales</taxon>
        <taxon>Ploettnerulaceae</taxon>
        <taxon>Oculimacula</taxon>
    </lineage>
</organism>
<gene>
    <name evidence="1" type="ORF">VTL71DRAFT_199</name>
</gene>
<proteinExistence type="predicted"/>
<sequence>MATMMRYKFACGHFAVQFLDGKDNPVTTKSAIKEEGFRYHHYSKCPICVEEDGAQAGKESKALKAFQTQADFIYQQILTAQLDNDKELVTDLQQTLRSCKVLWANKLMKFELALKNPDGPSMPAAYENLLNGALSKYETMYEGMRAKKERLYVKINGNDNAEPSDAQRLKLQALKSRAEKWAEAIEDTTEVIDRYSETILGAFIELDKDFGNIRARALELMEEN</sequence>
<protein>
    <recommendedName>
        <fullName evidence="3">BAR domain-containing protein</fullName>
    </recommendedName>
</protein>
<comment type="caution">
    <text evidence="1">The sequence shown here is derived from an EMBL/GenBank/DDBJ whole genome shotgun (WGS) entry which is preliminary data.</text>
</comment>
<dbReference type="Proteomes" id="UP001595075">
    <property type="component" value="Unassembled WGS sequence"/>
</dbReference>
<dbReference type="EMBL" id="JAZHXI010000001">
    <property type="protein sequence ID" value="KAL2075256.1"/>
    <property type="molecule type" value="Genomic_DNA"/>
</dbReference>
<reference evidence="1 2" key="1">
    <citation type="journal article" date="2024" name="Commun. Biol.">
        <title>Comparative genomic analysis of thermophilic fungi reveals convergent evolutionary adaptations and gene losses.</title>
        <authorList>
            <person name="Steindorff A.S."/>
            <person name="Aguilar-Pontes M.V."/>
            <person name="Robinson A.J."/>
            <person name="Andreopoulos B."/>
            <person name="LaButti K."/>
            <person name="Kuo A."/>
            <person name="Mondo S."/>
            <person name="Riley R."/>
            <person name="Otillar R."/>
            <person name="Haridas S."/>
            <person name="Lipzen A."/>
            <person name="Grimwood J."/>
            <person name="Schmutz J."/>
            <person name="Clum A."/>
            <person name="Reid I.D."/>
            <person name="Moisan M.C."/>
            <person name="Butler G."/>
            <person name="Nguyen T.T.M."/>
            <person name="Dewar K."/>
            <person name="Conant G."/>
            <person name="Drula E."/>
            <person name="Henrissat B."/>
            <person name="Hansel C."/>
            <person name="Singer S."/>
            <person name="Hutchinson M.I."/>
            <person name="de Vries R.P."/>
            <person name="Natvig D.O."/>
            <person name="Powell A.J."/>
            <person name="Tsang A."/>
            <person name="Grigoriev I.V."/>
        </authorList>
    </citation>
    <scope>NUCLEOTIDE SEQUENCE [LARGE SCALE GENOMIC DNA]</scope>
    <source>
        <strain evidence="1 2">CBS 494.80</strain>
    </source>
</reference>
<evidence type="ECO:0000313" key="1">
    <source>
        <dbReference type="EMBL" id="KAL2075256.1"/>
    </source>
</evidence>